<dbReference type="SMART" id="SM00487">
    <property type="entry name" value="DEXDc"/>
    <property type="match status" value="1"/>
</dbReference>
<keyword evidence="3 8" id="KW-0347">Helicase</keyword>
<sequence>MGDKVRVDPAVSPISASDLRKRLDGLTVGDAARLGRRLRQLRGASPDKLAKLAEQITAAEALVATRAAALPAITYPDLPVSERRDDIAKAINANQVVIVAGETGSGKTTQLPKICLELGRGIRGTIGHTQPRRLAARTVAQRIADELGSPLGETVGYTVRFTDQVSDRTLVKLMTDGILLAEIQRDRRLLRYDTLILDEAHERSLNIDFLLGYLRELLPRRPDLKVIVTSATIEPERFAEHFGTVDGPAPIVEVSGRTYPVEIRYRPLEVPVAVEDSDDPDDPDHEIVRTEIRDQTEAIIDAIGELASEPPGDVLVFLSGEREIRDTRDALVASRGLDDDLEVLPLYARLPTADQQKVFQPSRARRRVVLATNVAETSLTVPGIRYVVDPGTARISRYSRRTKVQRLPIEPISQASAAQRAGRSGRTAPGVCIRLYSEEDLAGRPRYTDPEILRTNLAAVILQMAALNLGDIQTFPFLDPPESRSIRDGVQLLQELGAFDRDGKITDIGRRLAQLPVDPRLGRMILQADAEGCVAEILVLAAALSIPDPRERPADREEAARQSHARFADEHSDFISYLNLWRYLREQRQELSGNAFRRMCRDEFLHYLRIREWQDLVGQLRSIARDLGIRESGEPADPAQVHAALLAGLLSHVGLRDNTKGRDSREFQGARNSRFVLAPGSVLTKRPPRWVVVADLVETSRLYGRIAARIQPEVVERIAGDLVQRSYSEPHWDAQRGAVMAYERVTLYGLPLVARRRVGYSQVEPELSRELFIRHALVEGDWQTRHHFFRDNARLREELEELEEKARRRDLLVGDDEIFAFYDARVPPEVVSARHFDAWWRRQRHETPDLLTFTREDLLRTDDADEQPDVWRAGDMALPLTYRFEPGAEDDGVTVHVPVEVLARLGGDEFAWQVPAFREELVTALIRTLPKPLRRNFVPVPDTARAVLAAIGPDDGSLLEAVQRELHRRTGVLVPIDAFDLDKLPSHLRVTFAVESADGTELSRGKDLEALQRELAGPARRAVADAVAGELERSGLRTWPDDLHELPRAVERDTGGHTVRGYPALVDAGAAVDVHVFASQAEQASAMGPGTRRLLRLTVPSPVKTLERQLDPRTRLVLSTNPDGSLPALLEDCADAAIDVIAPAPAWTRTEFTALRDRVARELAPTTRDIVARVHKVLAAAHDVEKALPATVTPAQADAIADIQAQLDALLPERFVTVTGAAHLADLTRYLTAIGRRLERLPHAIGADRERMARVHAVQDAYDDLVAALSPARAAADDVRDIGRQIEELRVSLWAQQLGTPRPVSEQRIYRAIDAVRP</sequence>
<dbReference type="PANTHER" id="PTHR18934:SF99">
    <property type="entry name" value="ATP-DEPENDENT RNA HELICASE DHX37-RELATED"/>
    <property type="match status" value="1"/>
</dbReference>
<dbReference type="NCBIfam" id="TIGR01967">
    <property type="entry name" value="DEAH_box_HrpA"/>
    <property type="match status" value="1"/>
</dbReference>
<feature type="domain" description="Helicase C-terminal" evidence="7">
    <location>
        <begin position="298"/>
        <end position="468"/>
    </location>
</feature>
<evidence type="ECO:0000259" key="7">
    <source>
        <dbReference type="PROSITE" id="PS51194"/>
    </source>
</evidence>
<dbReference type="Pfam" id="PF11898">
    <property type="entry name" value="DUF3418"/>
    <property type="match status" value="1"/>
</dbReference>
<dbReference type="GO" id="GO:0003723">
    <property type="term" value="F:RNA binding"/>
    <property type="evidence" value="ECO:0007669"/>
    <property type="project" value="TreeGrafter"/>
</dbReference>
<dbReference type="Pfam" id="PF04408">
    <property type="entry name" value="WHD_HA2"/>
    <property type="match status" value="1"/>
</dbReference>
<dbReference type="SUPFAM" id="SSF52540">
    <property type="entry name" value="P-loop containing nucleoside triphosphate hydrolases"/>
    <property type="match status" value="1"/>
</dbReference>
<organism evidence="8 9">
    <name type="scientific">Mycolicibacterium elephantis DSM 44368</name>
    <dbReference type="NCBI Taxonomy" id="1335622"/>
    <lineage>
        <taxon>Bacteria</taxon>
        <taxon>Bacillati</taxon>
        <taxon>Actinomycetota</taxon>
        <taxon>Actinomycetes</taxon>
        <taxon>Mycobacteriales</taxon>
        <taxon>Mycobacteriaceae</taxon>
        <taxon>Mycolicibacterium</taxon>
    </lineage>
</organism>
<dbReference type="InterPro" id="IPR048333">
    <property type="entry name" value="HA2_WH"/>
</dbReference>
<dbReference type="FunFam" id="1.20.120.1080:FF:000005">
    <property type="entry name" value="ATP-dependent helicase HrpA"/>
    <property type="match status" value="1"/>
</dbReference>
<dbReference type="Proteomes" id="UP000287177">
    <property type="component" value="Unassembled WGS sequence"/>
</dbReference>
<dbReference type="RefSeq" id="WP_128109521.1">
    <property type="nucleotide sequence ID" value="NZ_ATDN01000023.1"/>
</dbReference>
<dbReference type="InterPro" id="IPR024590">
    <property type="entry name" value="HrpA_C"/>
</dbReference>
<dbReference type="CDD" id="cd18791">
    <property type="entry name" value="SF2_C_RHA"/>
    <property type="match status" value="1"/>
</dbReference>
<dbReference type="InterPro" id="IPR007502">
    <property type="entry name" value="Helicase-assoc_dom"/>
</dbReference>
<accession>A0A439DRS1</accession>
<dbReference type="InterPro" id="IPR003593">
    <property type="entry name" value="AAA+_ATPase"/>
</dbReference>
<keyword evidence="5" id="KW-0175">Coiled coil</keyword>
<keyword evidence="4" id="KW-0067">ATP-binding</keyword>
<proteinExistence type="predicted"/>
<dbReference type="SMART" id="SM00847">
    <property type="entry name" value="HA2"/>
    <property type="match status" value="1"/>
</dbReference>
<dbReference type="SMART" id="SM00382">
    <property type="entry name" value="AAA"/>
    <property type="match status" value="1"/>
</dbReference>
<evidence type="ECO:0000256" key="5">
    <source>
        <dbReference type="SAM" id="Coils"/>
    </source>
</evidence>
<dbReference type="GO" id="GO:0016787">
    <property type="term" value="F:hydrolase activity"/>
    <property type="evidence" value="ECO:0007669"/>
    <property type="project" value="UniProtKB-KW"/>
</dbReference>
<dbReference type="Pfam" id="PF21010">
    <property type="entry name" value="HA2_C"/>
    <property type="match status" value="1"/>
</dbReference>
<evidence type="ECO:0000256" key="1">
    <source>
        <dbReference type="ARBA" id="ARBA00022741"/>
    </source>
</evidence>
<dbReference type="InterPro" id="IPR010222">
    <property type="entry name" value="RNA_helicase_HrpA"/>
</dbReference>
<dbReference type="GO" id="GO:0003724">
    <property type="term" value="F:RNA helicase activity"/>
    <property type="evidence" value="ECO:0007669"/>
    <property type="project" value="InterPro"/>
</dbReference>
<dbReference type="SMART" id="SM00490">
    <property type="entry name" value="HELICc"/>
    <property type="match status" value="1"/>
</dbReference>
<feature type="domain" description="Helicase ATP-binding" evidence="6">
    <location>
        <begin position="88"/>
        <end position="251"/>
    </location>
</feature>
<dbReference type="Pfam" id="PF07717">
    <property type="entry name" value="OB_NTP_bind"/>
    <property type="match status" value="1"/>
</dbReference>
<dbReference type="NCBIfam" id="NF008348">
    <property type="entry name" value="PRK11131.1"/>
    <property type="match status" value="1"/>
</dbReference>
<dbReference type="Pfam" id="PF00271">
    <property type="entry name" value="Helicase_C"/>
    <property type="match status" value="1"/>
</dbReference>
<feature type="coiled-coil region" evidence="5">
    <location>
        <begin position="785"/>
        <end position="812"/>
    </location>
</feature>
<reference evidence="8 9" key="1">
    <citation type="submission" date="2013-06" db="EMBL/GenBank/DDBJ databases">
        <title>The draft sequence of the Mycobacterium elephantis genome.</title>
        <authorList>
            <person name="Pettersson F.B."/>
            <person name="Das S."/>
            <person name="Dasgupta S."/>
            <person name="Bhattacharya A."/>
            <person name="Kirsebom L.A."/>
        </authorList>
    </citation>
    <scope>NUCLEOTIDE SEQUENCE [LARGE SCALE GENOMIC DNA]</scope>
    <source>
        <strain evidence="8 9">DSM 44368</strain>
    </source>
</reference>
<dbReference type="InterPro" id="IPR027417">
    <property type="entry name" value="P-loop_NTPase"/>
</dbReference>
<evidence type="ECO:0000313" key="8">
    <source>
        <dbReference type="EMBL" id="RWA18873.1"/>
    </source>
</evidence>
<dbReference type="EMBL" id="ATDN01000023">
    <property type="protein sequence ID" value="RWA18873.1"/>
    <property type="molecule type" value="Genomic_DNA"/>
</dbReference>
<protein>
    <submittedName>
        <fullName evidence="8">ATP-dependent helicase</fullName>
    </submittedName>
</protein>
<dbReference type="Gene3D" id="1.20.120.1080">
    <property type="match status" value="1"/>
</dbReference>
<gene>
    <name evidence="8" type="ORF">MELE44368_04335</name>
</gene>
<dbReference type="PROSITE" id="PS51194">
    <property type="entry name" value="HELICASE_CTER"/>
    <property type="match status" value="1"/>
</dbReference>
<dbReference type="PANTHER" id="PTHR18934">
    <property type="entry name" value="ATP-DEPENDENT RNA HELICASE"/>
    <property type="match status" value="1"/>
</dbReference>
<evidence type="ECO:0000256" key="2">
    <source>
        <dbReference type="ARBA" id="ARBA00022801"/>
    </source>
</evidence>
<keyword evidence="9" id="KW-1185">Reference proteome</keyword>
<keyword evidence="1" id="KW-0547">Nucleotide-binding</keyword>
<dbReference type="Gene3D" id="3.40.50.300">
    <property type="entry name" value="P-loop containing nucleotide triphosphate hydrolases"/>
    <property type="match status" value="2"/>
</dbReference>
<evidence type="ECO:0000313" key="9">
    <source>
        <dbReference type="Proteomes" id="UP000287177"/>
    </source>
</evidence>
<evidence type="ECO:0000256" key="3">
    <source>
        <dbReference type="ARBA" id="ARBA00022806"/>
    </source>
</evidence>
<dbReference type="FunFam" id="3.40.50.300:FF:000575">
    <property type="entry name" value="ATP-dependent helicase hrpA"/>
    <property type="match status" value="1"/>
</dbReference>
<keyword evidence="2" id="KW-0378">Hydrolase</keyword>
<evidence type="ECO:0000256" key="4">
    <source>
        <dbReference type="ARBA" id="ARBA00022840"/>
    </source>
</evidence>
<dbReference type="InterPro" id="IPR011545">
    <property type="entry name" value="DEAD/DEAH_box_helicase_dom"/>
</dbReference>
<evidence type="ECO:0000259" key="6">
    <source>
        <dbReference type="PROSITE" id="PS51192"/>
    </source>
</evidence>
<comment type="caution">
    <text evidence="8">The sequence shown here is derived from an EMBL/GenBank/DDBJ whole genome shotgun (WGS) entry which is preliminary data.</text>
</comment>
<dbReference type="InterPro" id="IPR011709">
    <property type="entry name" value="DEAD-box_helicase_OB_fold"/>
</dbReference>
<dbReference type="CDD" id="cd17989">
    <property type="entry name" value="DEXHc_HrpA"/>
    <property type="match status" value="1"/>
</dbReference>
<dbReference type="GO" id="GO:0005524">
    <property type="term" value="F:ATP binding"/>
    <property type="evidence" value="ECO:0007669"/>
    <property type="project" value="UniProtKB-KW"/>
</dbReference>
<dbReference type="PROSITE" id="PS51192">
    <property type="entry name" value="HELICASE_ATP_BIND_1"/>
    <property type="match status" value="1"/>
</dbReference>
<dbReference type="InterPro" id="IPR014001">
    <property type="entry name" value="Helicase_ATP-bd"/>
</dbReference>
<dbReference type="InterPro" id="IPR001650">
    <property type="entry name" value="Helicase_C-like"/>
</dbReference>
<dbReference type="Pfam" id="PF00270">
    <property type="entry name" value="DEAD"/>
    <property type="match status" value="1"/>
</dbReference>
<name>A0A439DRS1_9MYCO</name>